<dbReference type="InterPro" id="IPR000719">
    <property type="entry name" value="Prot_kinase_dom"/>
</dbReference>
<dbReference type="PANTHER" id="PTHR24346">
    <property type="entry name" value="MAP/MICROTUBULE AFFINITY-REGULATING KINASE"/>
    <property type="match status" value="1"/>
</dbReference>
<dbReference type="Proteomes" id="UP001488838">
    <property type="component" value="Unassembled WGS sequence"/>
</dbReference>
<reference evidence="9 10" key="1">
    <citation type="journal article" date="2023" name="bioRxiv">
        <title>Conserved and derived expression patterns and positive selection on dental genes reveal complex evolutionary context of ever-growing rodent molars.</title>
        <authorList>
            <person name="Calamari Z.T."/>
            <person name="Song A."/>
            <person name="Cohen E."/>
            <person name="Akter M."/>
            <person name="Roy R.D."/>
            <person name="Hallikas O."/>
            <person name="Christensen M.M."/>
            <person name="Li P."/>
            <person name="Marangoni P."/>
            <person name="Jernvall J."/>
            <person name="Klein O.D."/>
        </authorList>
    </citation>
    <scope>NUCLEOTIDE SEQUENCE [LARGE SCALE GENOMIC DNA]</scope>
    <source>
        <strain evidence="9">V071</strain>
    </source>
</reference>
<evidence type="ECO:0000313" key="9">
    <source>
        <dbReference type="EMBL" id="KAK7795068.1"/>
    </source>
</evidence>
<sequence length="86" mass="9769">MDGSRAEEAMMQQDPQDRCSEEDVIMDHYKILKTLGTGNFAQVKLAVHLLTEVPVALKMLKKGKTNSTLIENELEIMKFLEHPNII</sequence>
<dbReference type="GO" id="GO:0045719">
    <property type="term" value="P:negative regulation of glycogen biosynthetic process"/>
    <property type="evidence" value="ECO:0007669"/>
    <property type="project" value="TreeGrafter"/>
</dbReference>
<dbReference type="PANTHER" id="PTHR24346:SF85">
    <property type="entry name" value="RIKEN CDNA 1810024B03 GENE"/>
    <property type="match status" value="1"/>
</dbReference>
<dbReference type="GO" id="GO:0005524">
    <property type="term" value="F:ATP binding"/>
    <property type="evidence" value="ECO:0007669"/>
    <property type="project" value="UniProtKB-UniRule"/>
</dbReference>
<dbReference type="AlphaFoldDB" id="A0AAW0H0S3"/>
<keyword evidence="5" id="KW-0418">Kinase</keyword>
<gene>
    <name evidence="9" type="ORF">U0070_013683</name>
</gene>
<evidence type="ECO:0000256" key="4">
    <source>
        <dbReference type="ARBA" id="ARBA00022741"/>
    </source>
</evidence>
<dbReference type="PROSITE" id="PS50011">
    <property type="entry name" value="PROTEIN_KINASE_DOM"/>
    <property type="match status" value="1"/>
</dbReference>
<dbReference type="GO" id="GO:0005634">
    <property type="term" value="C:nucleus"/>
    <property type="evidence" value="ECO:0007669"/>
    <property type="project" value="TreeGrafter"/>
</dbReference>
<dbReference type="Gene3D" id="3.30.200.20">
    <property type="entry name" value="Phosphorylase Kinase, domain 1"/>
    <property type="match status" value="1"/>
</dbReference>
<feature type="domain" description="Protein kinase" evidence="8">
    <location>
        <begin position="29"/>
        <end position="86"/>
    </location>
</feature>
<proteinExistence type="predicted"/>
<keyword evidence="6 7" id="KW-0067">ATP-binding</keyword>
<evidence type="ECO:0000259" key="8">
    <source>
        <dbReference type="PROSITE" id="PS50011"/>
    </source>
</evidence>
<keyword evidence="4 7" id="KW-0547">Nucleotide-binding</keyword>
<evidence type="ECO:0000256" key="7">
    <source>
        <dbReference type="PROSITE-ProRule" id="PRU10141"/>
    </source>
</evidence>
<evidence type="ECO:0000256" key="2">
    <source>
        <dbReference type="ARBA" id="ARBA00022527"/>
    </source>
</evidence>
<feature type="binding site" evidence="7">
    <location>
        <position position="58"/>
    </location>
    <ligand>
        <name>ATP</name>
        <dbReference type="ChEBI" id="CHEBI:30616"/>
    </ligand>
</feature>
<evidence type="ECO:0000256" key="6">
    <source>
        <dbReference type="ARBA" id="ARBA00022840"/>
    </source>
</evidence>
<dbReference type="GO" id="GO:0035556">
    <property type="term" value="P:intracellular signal transduction"/>
    <property type="evidence" value="ECO:0007669"/>
    <property type="project" value="TreeGrafter"/>
</dbReference>
<keyword evidence="10" id="KW-1185">Reference proteome</keyword>
<dbReference type="Pfam" id="PF00069">
    <property type="entry name" value="Pkinase"/>
    <property type="match status" value="1"/>
</dbReference>
<comment type="caution">
    <text evidence="9">The sequence shown here is derived from an EMBL/GenBank/DDBJ whole genome shotgun (WGS) entry which is preliminary data.</text>
</comment>
<name>A0AAW0H0S3_MYOGA</name>
<evidence type="ECO:0000256" key="1">
    <source>
        <dbReference type="ARBA" id="ARBA00012513"/>
    </source>
</evidence>
<dbReference type="PROSITE" id="PS00107">
    <property type="entry name" value="PROTEIN_KINASE_ATP"/>
    <property type="match status" value="1"/>
</dbReference>
<keyword evidence="2" id="KW-0723">Serine/threonine-protein kinase</keyword>
<organism evidence="9 10">
    <name type="scientific">Myodes glareolus</name>
    <name type="common">Bank vole</name>
    <name type="synonym">Clethrionomys glareolus</name>
    <dbReference type="NCBI Taxonomy" id="447135"/>
    <lineage>
        <taxon>Eukaryota</taxon>
        <taxon>Metazoa</taxon>
        <taxon>Chordata</taxon>
        <taxon>Craniata</taxon>
        <taxon>Vertebrata</taxon>
        <taxon>Euteleostomi</taxon>
        <taxon>Mammalia</taxon>
        <taxon>Eutheria</taxon>
        <taxon>Euarchontoglires</taxon>
        <taxon>Glires</taxon>
        <taxon>Rodentia</taxon>
        <taxon>Myomorpha</taxon>
        <taxon>Muroidea</taxon>
        <taxon>Cricetidae</taxon>
        <taxon>Arvicolinae</taxon>
        <taxon>Myodes</taxon>
    </lineage>
</organism>
<dbReference type="InterPro" id="IPR017441">
    <property type="entry name" value="Protein_kinase_ATP_BS"/>
</dbReference>
<dbReference type="GO" id="GO:0004674">
    <property type="term" value="F:protein serine/threonine kinase activity"/>
    <property type="evidence" value="ECO:0007669"/>
    <property type="project" value="UniProtKB-KW"/>
</dbReference>
<protein>
    <recommendedName>
        <fullName evidence="1">non-specific serine/threonine protein kinase</fullName>
        <ecNumber evidence="1">2.7.11.1</ecNumber>
    </recommendedName>
</protein>
<dbReference type="EC" id="2.7.11.1" evidence="1"/>
<dbReference type="InterPro" id="IPR011009">
    <property type="entry name" value="Kinase-like_dom_sf"/>
</dbReference>
<dbReference type="GO" id="GO:0005829">
    <property type="term" value="C:cytosol"/>
    <property type="evidence" value="ECO:0007669"/>
    <property type="project" value="TreeGrafter"/>
</dbReference>
<accession>A0AAW0H0S3</accession>
<dbReference type="EMBL" id="JBBHLL010003630">
    <property type="protein sequence ID" value="KAK7795068.1"/>
    <property type="molecule type" value="Genomic_DNA"/>
</dbReference>
<dbReference type="SUPFAM" id="SSF56112">
    <property type="entry name" value="Protein kinase-like (PK-like)"/>
    <property type="match status" value="1"/>
</dbReference>
<keyword evidence="3" id="KW-0808">Transferase</keyword>
<evidence type="ECO:0000256" key="3">
    <source>
        <dbReference type="ARBA" id="ARBA00022679"/>
    </source>
</evidence>
<evidence type="ECO:0000313" key="10">
    <source>
        <dbReference type="Proteomes" id="UP001488838"/>
    </source>
</evidence>
<evidence type="ECO:0000256" key="5">
    <source>
        <dbReference type="ARBA" id="ARBA00022777"/>
    </source>
</evidence>